<organism evidence="1 2">
    <name type="scientific">Araneus ventricosus</name>
    <name type="common">Orbweaver spider</name>
    <name type="synonym">Epeira ventricosa</name>
    <dbReference type="NCBI Taxonomy" id="182803"/>
    <lineage>
        <taxon>Eukaryota</taxon>
        <taxon>Metazoa</taxon>
        <taxon>Ecdysozoa</taxon>
        <taxon>Arthropoda</taxon>
        <taxon>Chelicerata</taxon>
        <taxon>Arachnida</taxon>
        <taxon>Araneae</taxon>
        <taxon>Araneomorphae</taxon>
        <taxon>Entelegynae</taxon>
        <taxon>Araneoidea</taxon>
        <taxon>Araneidae</taxon>
        <taxon>Araneus</taxon>
    </lineage>
</organism>
<dbReference type="AlphaFoldDB" id="A0A4Y2FBZ9"/>
<sequence length="135" mass="15158">MSVCEHDNSKTIRDTGMKFDVASSDSCTLLAATSELSQMKVVEADIRNVGRLSFHQITMFCSKWSSSILMSTLMPVDDLPSDDSQQKCERTINASKELHILWYRTMGYPSVSHRWYTPPDGAFKCEPPAYTQAPA</sequence>
<keyword evidence="2" id="KW-1185">Reference proteome</keyword>
<comment type="caution">
    <text evidence="1">The sequence shown here is derived from an EMBL/GenBank/DDBJ whole genome shotgun (WGS) entry which is preliminary data.</text>
</comment>
<name>A0A4Y2FBZ9_ARAVE</name>
<protein>
    <submittedName>
        <fullName evidence="1">Uncharacterized protein</fullName>
    </submittedName>
</protein>
<reference evidence="1 2" key="1">
    <citation type="journal article" date="2019" name="Sci. Rep.">
        <title>Orb-weaving spider Araneus ventricosus genome elucidates the spidroin gene catalogue.</title>
        <authorList>
            <person name="Kono N."/>
            <person name="Nakamura H."/>
            <person name="Ohtoshi R."/>
            <person name="Moran D.A.P."/>
            <person name="Shinohara A."/>
            <person name="Yoshida Y."/>
            <person name="Fujiwara M."/>
            <person name="Mori M."/>
            <person name="Tomita M."/>
            <person name="Arakawa K."/>
        </authorList>
    </citation>
    <scope>NUCLEOTIDE SEQUENCE [LARGE SCALE GENOMIC DNA]</scope>
</reference>
<evidence type="ECO:0000313" key="1">
    <source>
        <dbReference type="EMBL" id="GBM38721.1"/>
    </source>
</evidence>
<gene>
    <name evidence="1" type="ORF">AVEN_252915_1</name>
</gene>
<dbReference type="Proteomes" id="UP000499080">
    <property type="component" value="Unassembled WGS sequence"/>
</dbReference>
<evidence type="ECO:0000313" key="2">
    <source>
        <dbReference type="Proteomes" id="UP000499080"/>
    </source>
</evidence>
<accession>A0A4Y2FBZ9</accession>
<dbReference type="EMBL" id="BGPR01000876">
    <property type="protein sequence ID" value="GBM38721.1"/>
    <property type="molecule type" value="Genomic_DNA"/>
</dbReference>
<proteinExistence type="predicted"/>